<keyword evidence="4" id="KW-1185">Reference proteome</keyword>
<feature type="compositionally biased region" description="Polar residues" evidence="2">
    <location>
        <begin position="45"/>
        <end position="56"/>
    </location>
</feature>
<feature type="region of interest" description="Disordered" evidence="2">
    <location>
        <begin position="1"/>
        <end position="62"/>
    </location>
</feature>
<feature type="region of interest" description="Disordered" evidence="2">
    <location>
        <begin position="113"/>
        <end position="167"/>
    </location>
</feature>
<name>A0A7R8UCB5_HERIL</name>
<gene>
    <name evidence="3" type="ORF">HERILL_LOCUS1374</name>
</gene>
<evidence type="ECO:0000256" key="2">
    <source>
        <dbReference type="SAM" id="MobiDB-lite"/>
    </source>
</evidence>
<feature type="compositionally biased region" description="Low complexity" evidence="2">
    <location>
        <begin position="113"/>
        <end position="128"/>
    </location>
</feature>
<dbReference type="OrthoDB" id="2438421at2759"/>
<evidence type="ECO:0000313" key="3">
    <source>
        <dbReference type="EMBL" id="CAD7078084.1"/>
    </source>
</evidence>
<dbReference type="InParanoid" id="A0A7R8UCB5"/>
<organism evidence="3 4">
    <name type="scientific">Hermetia illucens</name>
    <name type="common">Black soldier fly</name>
    <dbReference type="NCBI Taxonomy" id="343691"/>
    <lineage>
        <taxon>Eukaryota</taxon>
        <taxon>Metazoa</taxon>
        <taxon>Ecdysozoa</taxon>
        <taxon>Arthropoda</taxon>
        <taxon>Hexapoda</taxon>
        <taxon>Insecta</taxon>
        <taxon>Pterygota</taxon>
        <taxon>Neoptera</taxon>
        <taxon>Endopterygota</taxon>
        <taxon>Diptera</taxon>
        <taxon>Brachycera</taxon>
        <taxon>Stratiomyomorpha</taxon>
        <taxon>Stratiomyidae</taxon>
        <taxon>Hermetiinae</taxon>
        <taxon>Hermetia</taxon>
    </lineage>
</organism>
<feature type="compositionally biased region" description="Low complexity" evidence="2">
    <location>
        <begin position="157"/>
        <end position="167"/>
    </location>
</feature>
<keyword evidence="1" id="KW-0175">Coiled coil</keyword>
<feature type="compositionally biased region" description="Polar residues" evidence="2">
    <location>
        <begin position="141"/>
        <end position="156"/>
    </location>
</feature>
<dbReference type="Proteomes" id="UP000594454">
    <property type="component" value="Chromosome 1"/>
</dbReference>
<feature type="coiled-coil region" evidence="1">
    <location>
        <begin position="81"/>
        <end position="108"/>
    </location>
</feature>
<proteinExistence type="predicted"/>
<reference evidence="3 4" key="1">
    <citation type="submission" date="2020-11" db="EMBL/GenBank/DDBJ databases">
        <authorList>
            <person name="Wallbank WR R."/>
            <person name="Pardo Diaz C."/>
            <person name="Kozak K."/>
            <person name="Martin S."/>
            <person name="Jiggins C."/>
            <person name="Moest M."/>
            <person name="Warren A I."/>
            <person name="Generalovic N T."/>
            <person name="Byers J.R.P. K."/>
            <person name="Montejo-Kovacevich G."/>
            <person name="Yen C E."/>
        </authorList>
    </citation>
    <scope>NUCLEOTIDE SEQUENCE [LARGE SCALE GENOMIC DNA]</scope>
</reference>
<evidence type="ECO:0000256" key="1">
    <source>
        <dbReference type="SAM" id="Coils"/>
    </source>
</evidence>
<dbReference type="AlphaFoldDB" id="A0A7R8UCB5"/>
<evidence type="ECO:0000313" key="4">
    <source>
        <dbReference type="Proteomes" id="UP000594454"/>
    </source>
</evidence>
<sequence>MNELPTGSKRRKTSGGATDDAPNSEVPKGDVELESSVPSEDDSEYATNSDSSTSSRARAPAVEIQDFVRVKKEKRALATKLRAKEMEVESLHAIIRDLQQQVNALKLAIPANRTAATNPAPRTTTIPRPSIPAPQAAHPRPSSNNTVPSGSQTRQPTSISRNTTSTSNNTSRLLRFYDEFLQAIDYETHKVKEKTIRLAPPGQTQDICELDDKPCL</sequence>
<accession>A0A7R8UCB5</accession>
<dbReference type="EMBL" id="LR899009">
    <property type="protein sequence ID" value="CAD7078084.1"/>
    <property type="molecule type" value="Genomic_DNA"/>
</dbReference>
<protein>
    <submittedName>
        <fullName evidence="3">Uncharacterized protein</fullName>
    </submittedName>
</protein>